<dbReference type="InterPro" id="IPR007803">
    <property type="entry name" value="Asp/Arg/Pro-Hydrxlase"/>
</dbReference>
<dbReference type="PANTHER" id="PTHR12366">
    <property type="entry name" value="ASPARTYL/ASPARAGINYL BETA-HYDROXYLASE"/>
    <property type="match status" value="1"/>
</dbReference>
<feature type="compositionally biased region" description="Basic and acidic residues" evidence="3">
    <location>
        <begin position="91"/>
        <end position="108"/>
    </location>
</feature>
<evidence type="ECO:0000256" key="1">
    <source>
        <dbReference type="ARBA" id="ARBA00007730"/>
    </source>
</evidence>
<name>A0A7M5V3G4_9CNID</name>
<dbReference type="PROSITE" id="PS50005">
    <property type="entry name" value="TPR"/>
    <property type="match status" value="1"/>
</dbReference>
<evidence type="ECO:0000256" key="2">
    <source>
        <dbReference type="PROSITE-ProRule" id="PRU00339"/>
    </source>
</evidence>
<sequence>MPPPKKAKTEEPDSSDEFEERIVKYHPRSSISSLTLLLFIVFSLATAYEKLGWNDKNTKLQIKNSTIKSNLDNQTLDLSRDNNADVSKNSKNKDARRKERTRKSESVKSKINSITNAYDRKILSEINDGEHYFNRGQYPECVSHFEKLLKQYPHSPRAMYGQAKCLDKLSEKMRSNELLSKSIDAYGEVAKQPGITNELLKLSLLKQSERLIFFGKGRDSVNVLAKLAEHLPKDVDVLNKLGTSYLIMGSNRKAFDIHKKVISVDPGNGIANANIGYILKALQKYQEAIPYLEAGIESEDPETNQAKFYVFLGEAYTKSGRTDDAWKLYHQGAERGFFMSAAQRSTENAESKLRAQPWWTVEQSGYEKEIRKLEYYWKTMRDEANKILKKNRFPLEDEGLLDTGDWRQLTLYQRGQQNKKNCQLVPKTCEIISQFKQATGNIRGQIKFSIMTPGTHVWPHTGPTNCRLRAHLGLSIPKGVEIRVGSETRSWENGKVLIFDDSFDHEVWHRGTESRLILIIDFWHPDLPLWERQSLAPI</sequence>
<feature type="repeat" description="TPR" evidence="2">
    <location>
        <begin position="235"/>
        <end position="268"/>
    </location>
</feature>
<dbReference type="AlphaFoldDB" id="A0A7M5V3G4"/>
<dbReference type="RefSeq" id="XP_066933634.1">
    <property type="nucleotide sequence ID" value="XM_067077533.1"/>
</dbReference>
<dbReference type="SUPFAM" id="SSF48452">
    <property type="entry name" value="TPR-like"/>
    <property type="match status" value="1"/>
</dbReference>
<proteinExistence type="inferred from homology"/>
<dbReference type="OrthoDB" id="438431at2759"/>
<dbReference type="Pfam" id="PF13432">
    <property type="entry name" value="TPR_16"/>
    <property type="match status" value="1"/>
</dbReference>
<evidence type="ECO:0000259" key="4">
    <source>
        <dbReference type="Pfam" id="PF05118"/>
    </source>
</evidence>
<keyword evidence="6" id="KW-1185">Reference proteome</keyword>
<dbReference type="SMART" id="SM00028">
    <property type="entry name" value="TPR"/>
    <property type="match status" value="4"/>
</dbReference>
<dbReference type="PANTHER" id="PTHR12366:SF29">
    <property type="entry name" value="ASPARTYL BETA-HYDROXYLASE, ISOFORM L"/>
    <property type="match status" value="1"/>
</dbReference>
<dbReference type="Gene3D" id="1.25.40.10">
    <property type="entry name" value="Tetratricopeptide repeat domain"/>
    <property type="match status" value="2"/>
</dbReference>
<dbReference type="Proteomes" id="UP000594262">
    <property type="component" value="Unplaced"/>
</dbReference>
<evidence type="ECO:0000313" key="5">
    <source>
        <dbReference type="EnsemblMetazoa" id="CLYHEMP010688.1"/>
    </source>
</evidence>
<feature type="domain" description="Aspartyl/asparaginy/proline hydroxylase" evidence="4">
    <location>
        <begin position="376"/>
        <end position="525"/>
    </location>
</feature>
<dbReference type="Pfam" id="PF05118">
    <property type="entry name" value="Asp_Arg_Hydrox"/>
    <property type="match status" value="1"/>
</dbReference>
<evidence type="ECO:0000313" key="6">
    <source>
        <dbReference type="Proteomes" id="UP000594262"/>
    </source>
</evidence>
<comment type="similarity">
    <text evidence="1">Belongs to the aspartyl/asparaginyl beta-hydroxylase family.</text>
</comment>
<dbReference type="InterPro" id="IPR011990">
    <property type="entry name" value="TPR-like_helical_dom_sf"/>
</dbReference>
<reference evidence="5" key="1">
    <citation type="submission" date="2021-01" db="UniProtKB">
        <authorList>
            <consortium name="EnsemblMetazoa"/>
        </authorList>
    </citation>
    <scope>IDENTIFICATION</scope>
</reference>
<dbReference type="GO" id="GO:0005783">
    <property type="term" value="C:endoplasmic reticulum"/>
    <property type="evidence" value="ECO:0007669"/>
    <property type="project" value="TreeGrafter"/>
</dbReference>
<evidence type="ECO:0000256" key="3">
    <source>
        <dbReference type="SAM" id="MobiDB-lite"/>
    </source>
</evidence>
<dbReference type="EnsemblMetazoa" id="CLYHEMT010688.1">
    <property type="protein sequence ID" value="CLYHEMP010688.1"/>
    <property type="gene ID" value="CLYHEMG010688"/>
</dbReference>
<protein>
    <recommendedName>
        <fullName evidence="4">Aspartyl/asparaginy/proline hydroxylase domain-containing protein</fullName>
    </recommendedName>
</protein>
<dbReference type="SUPFAM" id="SSF51197">
    <property type="entry name" value="Clavaminate synthase-like"/>
    <property type="match status" value="1"/>
</dbReference>
<organism evidence="5 6">
    <name type="scientific">Clytia hemisphaerica</name>
    <dbReference type="NCBI Taxonomy" id="252671"/>
    <lineage>
        <taxon>Eukaryota</taxon>
        <taxon>Metazoa</taxon>
        <taxon>Cnidaria</taxon>
        <taxon>Hydrozoa</taxon>
        <taxon>Hydroidolina</taxon>
        <taxon>Leptothecata</taxon>
        <taxon>Obeliida</taxon>
        <taxon>Clytiidae</taxon>
        <taxon>Clytia</taxon>
    </lineage>
</organism>
<dbReference type="GeneID" id="136821301"/>
<accession>A0A7M5V3G4</accession>
<dbReference type="InterPro" id="IPR027443">
    <property type="entry name" value="IPNS-like_sf"/>
</dbReference>
<feature type="region of interest" description="Disordered" evidence="3">
    <location>
        <begin position="75"/>
        <end position="108"/>
    </location>
</feature>
<keyword evidence="2" id="KW-0802">TPR repeat</keyword>
<dbReference type="InterPro" id="IPR019734">
    <property type="entry name" value="TPR_rpt"/>
</dbReference>
<dbReference type="GO" id="GO:0062101">
    <property type="term" value="F:peptidyl-aspartic acid 3-dioxygenase activity"/>
    <property type="evidence" value="ECO:0007669"/>
    <property type="project" value="InterPro"/>
</dbReference>
<dbReference type="Gene3D" id="2.60.120.330">
    <property type="entry name" value="B-lactam Antibiotic, Isopenicillin N Synthase, Chain"/>
    <property type="match status" value="1"/>
</dbReference>
<dbReference type="Pfam" id="PF13181">
    <property type="entry name" value="TPR_8"/>
    <property type="match status" value="1"/>
</dbReference>
<dbReference type="InterPro" id="IPR039038">
    <property type="entry name" value="ASPH"/>
</dbReference>